<evidence type="ECO:0000313" key="3">
    <source>
        <dbReference type="Proteomes" id="UP000002316"/>
    </source>
</evidence>
<name>C9ZRL4_TRYB9</name>
<keyword evidence="1" id="KW-0812">Transmembrane</keyword>
<sequence length="143" mass="16969">MFCFCRCRFRRLWGWDFVFPFLYFHAKFILQFYECSIVRLLNATMYIVYLKAFFFCVWTISPSQSLPEIFPPIVTSILTPWRAGGEKNGEQRRCAMCEKDDEWGRNKISRSSLNVAQLLIMWEPKRGKRGPNMKGNFQASEPK</sequence>
<keyword evidence="1" id="KW-1133">Transmembrane helix</keyword>
<dbReference type="Proteomes" id="UP000002316">
    <property type="component" value="Chromosome 7"/>
</dbReference>
<dbReference type="RefSeq" id="XP_011774597.1">
    <property type="nucleotide sequence ID" value="XM_011776295.1"/>
</dbReference>
<proteinExistence type="predicted"/>
<evidence type="ECO:0000313" key="2">
    <source>
        <dbReference type="EMBL" id="CBH12316.1"/>
    </source>
</evidence>
<feature type="transmembrane region" description="Helical" evidence="1">
    <location>
        <begin position="39"/>
        <end position="60"/>
    </location>
</feature>
<protein>
    <submittedName>
        <fullName evidence="2">Uncharacterized protein</fullName>
    </submittedName>
</protein>
<accession>C9ZRL4</accession>
<keyword evidence="1" id="KW-0472">Membrane</keyword>
<dbReference type="KEGG" id="tbg:TbgDal_VII2740"/>
<dbReference type="AlphaFoldDB" id="C9ZRL4"/>
<reference evidence="3" key="1">
    <citation type="journal article" date="2010" name="PLoS Negl. Trop. Dis.">
        <title>The genome sequence of Trypanosoma brucei gambiense, causative agent of chronic human african trypanosomiasis.</title>
        <authorList>
            <person name="Jackson A.P."/>
            <person name="Sanders M."/>
            <person name="Berry A."/>
            <person name="McQuillan J."/>
            <person name="Aslett M.A."/>
            <person name="Quail M.A."/>
            <person name="Chukualim B."/>
            <person name="Capewell P."/>
            <person name="MacLeod A."/>
            <person name="Melville S.E."/>
            <person name="Gibson W."/>
            <person name="Barry J.D."/>
            <person name="Berriman M."/>
            <person name="Hertz-Fowler C."/>
        </authorList>
    </citation>
    <scope>NUCLEOTIDE SEQUENCE [LARGE SCALE GENOMIC DNA]</scope>
    <source>
        <strain evidence="3">MHOM/CI/86/DAL972</strain>
    </source>
</reference>
<dbReference type="EMBL" id="FN554970">
    <property type="protein sequence ID" value="CBH12316.1"/>
    <property type="molecule type" value="Genomic_DNA"/>
</dbReference>
<evidence type="ECO:0000256" key="1">
    <source>
        <dbReference type="SAM" id="Phobius"/>
    </source>
</evidence>
<dbReference type="GeneID" id="23862437"/>
<gene>
    <name evidence="2" type="ORF">TbgDal_VII2740</name>
</gene>
<organism evidence="2 3">
    <name type="scientific">Trypanosoma brucei gambiense (strain MHOM/CI/86/DAL972)</name>
    <dbReference type="NCBI Taxonomy" id="679716"/>
    <lineage>
        <taxon>Eukaryota</taxon>
        <taxon>Discoba</taxon>
        <taxon>Euglenozoa</taxon>
        <taxon>Kinetoplastea</taxon>
        <taxon>Metakinetoplastina</taxon>
        <taxon>Trypanosomatida</taxon>
        <taxon>Trypanosomatidae</taxon>
        <taxon>Trypanosoma</taxon>
    </lineage>
</organism>